<gene>
    <name evidence="8" type="ORF">ACFFN0_03815</name>
</gene>
<keyword evidence="2" id="KW-1003">Cell membrane</keyword>
<keyword evidence="3 7" id="KW-0812">Transmembrane</keyword>
<protein>
    <submittedName>
        <fullName evidence="8">YbhN family protein</fullName>
    </submittedName>
</protein>
<dbReference type="InterPro" id="IPR022791">
    <property type="entry name" value="L-PG_synthase/AglD"/>
</dbReference>
<feature type="region of interest" description="Disordered" evidence="6">
    <location>
        <begin position="347"/>
        <end position="377"/>
    </location>
</feature>
<comment type="subcellular location">
    <subcellularLocation>
        <location evidence="1">Cell membrane</location>
        <topology evidence="1">Multi-pass membrane protein</topology>
    </subcellularLocation>
</comment>
<evidence type="ECO:0000313" key="9">
    <source>
        <dbReference type="Proteomes" id="UP001589613"/>
    </source>
</evidence>
<keyword evidence="4 7" id="KW-1133">Transmembrane helix</keyword>
<feature type="transmembrane region" description="Helical" evidence="7">
    <location>
        <begin position="58"/>
        <end position="80"/>
    </location>
</feature>
<feature type="transmembrane region" description="Helical" evidence="7">
    <location>
        <begin position="235"/>
        <end position="257"/>
    </location>
</feature>
<organism evidence="8 9">
    <name type="scientific">Ornithinimicrobium kibberense</name>
    <dbReference type="NCBI Taxonomy" id="282060"/>
    <lineage>
        <taxon>Bacteria</taxon>
        <taxon>Bacillati</taxon>
        <taxon>Actinomycetota</taxon>
        <taxon>Actinomycetes</taxon>
        <taxon>Micrococcales</taxon>
        <taxon>Ornithinimicrobiaceae</taxon>
        <taxon>Ornithinimicrobium</taxon>
    </lineage>
</organism>
<sequence>MSREAPTLRAPGRREVLQSLAGLAAVVLLIAFGLPHLLDTSWDAIGTQLARLRAGPAVAMGVLLLAGLYCYTFVLTGSLPGLRAGRALRLNAVTATVANLVPLGAAVGVGVAWSMLRTWGFSRRAISSSFLVTGIWNLLARVALPVVGSLVLVAGPLDAPDAVVTGAWVAGAVGTGVVALTTLVLLSDRVSAVVAAGVRVVARPFSRQVRASGSTADRVVVDQRRRILETVGSRWATMTLGMAGQFVLLFGLYWVAARSVGMDLPVAALVCAYTFRQLLTVLAVTPGGLGVTEVGTAGVLVLLGGDAGAASATALLYAVYAHLLVVPFGLAALAHWWSRSGRALVGGQPGPAETVPALPGRRGTQDDSRRSRRDGPG</sequence>
<accession>A0ABV5V031</accession>
<feature type="transmembrane region" description="Helical" evidence="7">
    <location>
        <begin position="162"/>
        <end position="186"/>
    </location>
</feature>
<keyword evidence="9" id="KW-1185">Reference proteome</keyword>
<feature type="transmembrane region" description="Helical" evidence="7">
    <location>
        <begin position="278"/>
        <end position="303"/>
    </location>
</feature>
<keyword evidence="5 7" id="KW-0472">Membrane</keyword>
<evidence type="ECO:0000256" key="7">
    <source>
        <dbReference type="SAM" id="Phobius"/>
    </source>
</evidence>
<reference evidence="8 9" key="1">
    <citation type="submission" date="2024-09" db="EMBL/GenBank/DDBJ databases">
        <authorList>
            <person name="Sun Q."/>
            <person name="Mori K."/>
        </authorList>
    </citation>
    <scope>NUCLEOTIDE SEQUENCE [LARGE SCALE GENOMIC DNA]</scope>
    <source>
        <strain evidence="8 9">JCM 12763</strain>
    </source>
</reference>
<feature type="transmembrane region" description="Helical" evidence="7">
    <location>
        <begin position="20"/>
        <end position="38"/>
    </location>
</feature>
<dbReference type="PANTHER" id="PTHR39087">
    <property type="entry name" value="UPF0104 MEMBRANE PROTEIN MJ1595"/>
    <property type="match status" value="1"/>
</dbReference>
<evidence type="ECO:0000256" key="5">
    <source>
        <dbReference type="ARBA" id="ARBA00023136"/>
    </source>
</evidence>
<name>A0ABV5V031_9MICO</name>
<dbReference type="EMBL" id="JBHMAX010000007">
    <property type="protein sequence ID" value="MFB9731168.1"/>
    <property type="molecule type" value="Genomic_DNA"/>
</dbReference>
<comment type="caution">
    <text evidence="8">The sequence shown here is derived from an EMBL/GenBank/DDBJ whole genome shotgun (WGS) entry which is preliminary data.</text>
</comment>
<evidence type="ECO:0000313" key="8">
    <source>
        <dbReference type="EMBL" id="MFB9731168.1"/>
    </source>
</evidence>
<dbReference type="Pfam" id="PF03706">
    <property type="entry name" value="LPG_synthase_TM"/>
    <property type="match status" value="1"/>
</dbReference>
<evidence type="ECO:0000256" key="2">
    <source>
        <dbReference type="ARBA" id="ARBA00022475"/>
    </source>
</evidence>
<evidence type="ECO:0000256" key="4">
    <source>
        <dbReference type="ARBA" id="ARBA00022989"/>
    </source>
</evidence>
<evidence type="ECO:0000256" key="3">
    <source>
        <dbReference type="ARBA" id="ARBA00022692"/>
    </source>
</evidence>
<feature type="transmembrane region" description="Helical" evidence="7">
    <location>
        <begin position="92"/>
        <end position="115"/>
    </location>
</feature>
<dbReference type="Proteomes" id="UP001589613">
    <property type="component" value="Unassembled WGS sequence"/>
</dbReference>
<proteinExistence type="predicted"/>
<feature type="transmembrane region" description="Helical" evidence="7">
    <location>
        <begin position="135"/>
        <end position="155"/>
    </location>
</feature>
<dbReference type="PANTHER" id="PTHR39087:SF2">
    <property type="entry name" value="UPF0104 MEMBRANE PROTEIN MJ1595"/>
    <property type="match status" value="1"/>
</dbReference>
<feature type="transmembrane region" description="Helical" evidence="7">
    <location>
        <begin position="315"/>
        <end position="337"/>
    </location>
</feature>
<evidence type="ECO:0000256" key="1">
    <source>
        <dbReference type="ARBA" id="ARBA00004651"/>
    </source>
</evidence>
<feature type="compositionally biased region" description="Basic and acidic residues" evidence="6">
    <location>
        <begin position="363"/>
        <end position="377"/>
    </location>
</feature>
<evidence type="ECO:0000256" key="6">
    <source>
        <dbReference type="SAM" id="MobiDB-lite"/>
    </source>
</evidence>
<dbReference type="RefSeq" id="WP_181409508.1">
    <property type="nucleotide sequence ID" value="NZ_JBHMAX010000007.1"/>
</dbReference>